<accession>A0A1Y3BQ69</accession>
<keyword evidence="6" id="KW-1185">Reference proteome</keyword>
<dbReference type="GO" id="GO:1990817">
    <property type="term" value="F:poly(A) RNA polymerase activity"/>
    <property type="evidence" value="ECO:0007669"/>
    <property type="project" value="UniProtKB-EC"/>
</dbReference>
<name>A0A1Y3BQ69_EURMA</name>
<comment type="similarity">
    <text evidence="1">Belongs to the TENT family.</text>
</comment>
<dbReference type="GO" id="GO:0048255">
    <property type="term" value="P:mRNA stabilization"/>
    <property type="evidence" value="ECO:0007669"/>
    <property type="project" value="TreeGrafter"/>
</dbReference>
<dbReference type="PANTHER" id="PTHR12974:SF36">
    <property type="entry name" value="POLYNUCLEOTIDE ADENYLYLTRANSFERASE"/>
    <property type="match status" value="1"/>
</dbReference>
<evidence type="ECO:0000313" key="5">
    <source>
        <dbReference type="EMBL" id="OTF82088.1"/>
    </source>
</evidence>
<evidence type="ECO:0000256" key="2">
    <source>
        <dbReference type="ARBA" id="ARBA00012388"/>
    </source>
</evidence>
<protein>
    <recommendedName>
        <fullName evidence="2">polynucleotide adenylyltransferase</fullName>
        <ecNumber evidence="2">2.7.7.19</ecNumber>
    </recommendedName>
</protein>
<keyword evidence="3" id="KW-0808">Transferase</keyword>
<evidence type="ECO:0000256" key="4">
    <source>
        <dbReference type="ARBA" id="ARBA00047933"/>
    </source>
</evidence>
<dbReference type="OrthoDB" id="10065073at2759"/>
<dbReference type="GO" id="GO:0003723">
    <property type="term" value="F:RNA binding"/>
    <property type="evidence" value="ECO:0007669"/>
    <property type="project" value="TreeGrafter"/>
</dbReference>
<dbReference type="PANTHER" id="PTHR12974">
    <property type="entry name" value="PRION-LIKE- Q/N-RICH -DOMAIN-BEARING PROTEIN PROTEIN 44"/>
    <property type="match status" value="1"/>
</dbReference>
<evidence type="ECO:0000256" key="3">
    <source>
        <dbReference type="ARBA" id="ARBA00022679"/>
    </source>
</evidence>
<dbReference type="Pfam" id="PF07984">
    <property type="entry name" value="NTP_transf_7"/>
    <property type="match status" value="1"/>
</dbReference>
<evidence type="ECO:0000256" key="1">
    <source>
        <dbReference type="ARBA" id="ARBA00007631"/>
    </source>
</evidence>
<dbReference type="EC" id="2.7.7.19" evidence="2"/>
<dbReference type="SMART" id="SM01153">
    <property type="entry name" value="DUF1693"/>
    <property type="match status" value="1"/>
</dbReference>
<sequence>MLLLLWSQTNNCFENKSINELNMDSNIEFNDTTIIKQQSVIDINNNNDQSIKINEQTFDLSDKRFGILNSKQSKILNDILQKEITIIVDTDPNISSHPYDKSRTNHTTFPLYVFLQIIRRKLLENQIILRDIRLNGGAASYVLNNRDELKYNDIDIIFNVNLQNATYFESIRKCIYEMLLNLCVPNIIEPDHHLIMEQILTKMIKITDDEARWSLFSIKNSNGCTIEIKFVDRIRRQYEFSVDSFQILLDNVLDNDADGCSEKPIICESVYGDYREALFHLDNKYIVTNYPEKIRGGGLFKYCFLLVRGFRPFCLKTMMTLEPYMVSRFFIDFNKFECHRDRLCNYLLAHFGDETMLKYQFLTIFCSVLKRSLNQSFDRKTIMRKYNEITAYCFCTMLKEFIIANSKHHSSSSLHLKRFERCNCFTGKNNHCLHQTLLNSNRMTRPKLVTLVYDNLERQRQRHVSKLKRQKNRLKFLEYYDSIFTAFHCEFSFALLPTKLFQQINSNNHHSKNLNHYIISYSTLNRIDPIAYKLYEEFETECDSPQPFFINNNHRRLSFKSNQQFNEIFLKHLPDSLFPMDLSNLKMTIEDAITSLQLPFSPPENFTLCVMNKIPILFNEQIESGIMYNSNLVNNFNTQMKSKSVATNLISNHHYSMKPLLKKSPLINPWQQQIINTIPFDTWNSPFTYQNVYENGWIEFITFSPPLPNP</sequence>
<dbReference type="InterPro" id="IPR012937">
    <property type="entry name" value="TET5"/>
</dbReference>
<comment type="caution">
    <text evidence="5">The sequence shown here is derived from an EMBL/GenBank/DDBJ whole genome shotgun (WGS) entry which is preliminary data.</text>
</comment>
<proteinExistence type="inferred from homology"/>
<dbReference type="Proteomes" id="UP000194236">
    <property type="component" value="Unassembled WGS sequence"/>
</dbReference>
<evidence type="ECO:0000313" key="6">
    <source>
        <dbReference type="Proteomes" id="UP000194236"/>
    </source>
</evidence>
<dbReference type="EMBL" id="MUJZ01010278">
    <property type="protein sequence ID" value="OTF82088.1"/>
    <property type="molecule type" value="Genomic_DNA"/>
</dbReference>
<dbReference type="AlphaFoldDB" id="A0A1Y3BQ69"/>
<reference evidence="5 6" key="1">
    <citation type="submission" date="2017-03" db="EMBL/GenBank/DDBJ databases">
        <title>Genome Survey of Euroglyphus maynei.</title>
        <authorList>
            <person name="Arlian L.G."/>
            <person name="Morgan M.S."/>
            <person name="Rider S.D."/>
        </authorList>
    </citation>
    <scope>NUCLEOTIDE SEQUENCE [LARGE SCALE GENOMIC DNA]</scope>
    <source>
        <strain evidence="5">Arlian Lab</strain>
        <tissue evidence="5">Whole body</tissue>
    </source>
</reference>
<gene>
    <name evidence="5" type="ORF">BLA29_000336</name>
</gene>
<comment type="catalytic activity">
    <reaction evidence="4">
        <text>RNA(n) + ATP = RNA(n)-3'-adenine ribonucleotide + diphosphate</text>
        <dbReference type="Rhea" id="RHEA:11332"/>
        <dbReference type="Rhea" id="RHEA-COMP:14527"/>
        <dbReference type="Rhea" id="RHEA-COMP:17347"/>
        <dbReference type="ChEBI" id="CHEBI:30616"/>
        <dbReference type="ChEBI" id="CHEBI:33019"/>
        <dbReference type="ChEBI" id="CHEBI:140395"/>
        <dbReference type="ChEBI" id="CHEBI:173115"/>
        <dbReference type="EC" id="2.7.7.19"/>
    </reaction>
    <physiologicalReaction direction="left-to-right" evidence="4">
        <dbReference type="Rhea" id="RHEA:11333"/>
    </physiologicalReaction>
</comment>
<organism evidence="5 6">
    <name type="scientific">Euroglyphus maynei</name>
    <name type="common">Mayne's house dust mite</name>
    <dbReference type="NCBI Taxonomy" id="6958"/>
    <lineage>
        <taxon>Eukaryota</taxon>
        <taxon>Metazoa</taxon>
        <taxon>Ecdysozoa</taxon>
        <taxon>Arthropoda</taxon>
        <taxon>Chelicerata</taxon>
        <taxon>Arachnida</taxon>
        <taxon>Acari</taxon>
        <taxon>Acariformes</taxon>
        <taxon>Sarcoptiformes</taxon>
        <taxon>Astigmata</taxon>
        <taxon>Psoroptidia</taxon>
        <taxon>Analgoidea</taxon>
        <taxon>Pyroglyphidae</taxon>
        <taxon>Pyroglyphinae</taxon>
        <taxon>Euroglyphus</taxon>
    </lineage>
</organism>